<keyword evidence="2" id="KW-0472">Membrane</keyword>
<evidence type="ECO:0000256" key="1">
    <source>
        <dbReference type="SAM" id="MobiDB-lite"/>
    </source>
</evidence>
<accession>H0E3M8</accession>
<feature type="region of interest" description="Disordered" evidence="1">
    <location>
        <begin position="107"/>
        <end position="132"/>
    </location>
</feature>
<gene>
    <name evidence="3" type="ORF">PAI11_14000</name>
</gene>
<feature type="compositionally biased region" description="Low complexity" evidence="1">
    <location>
        <begin position="108"/>
        <end position="120"/>
    </location>
</feature>
<reference evidence="3 4" key="1">
    <citation type="journal article" date="2013" name="Biodegradation">
        <title>Quantitative proteomic analysis of ibuprofen-degrading Patulibacter sp. strain I11.</title>
        <authorList>
            <person name="Almeida B."/>
            <person name="Kjeldal H."/>
            <person name="Lolas I."/>
            <person name="Knudsen A.D."/>
            <person name="Carvalho G."/>
            <person name="Nielsen K.L."/>
            <person name="Barreto Crespo M.T."/>
            <person name="Stensballe A."/>
            <person name="Nielsen J.L."/>
        </authorList>
    </citation>
    <scope>NUCLEOTIDE SEQUENCE [LARGE SCALE GENOMIC DNA]</scope>
    <source>
        <strain evidence="3 4">I11</strain>
    </source>
</reference>
<protein>
    <submittedName>
        <fullName evidence="3">Uncharacterized protein</fullName>
    </submittedName>
</protein>
<dbReference type="RefSeq" id="WP_007572471.1">
    <property type="nucleotide sequence ID" value="NZ_AGUD01000074.1"/>
</dbReference>
<evidence type="ECO:0000256" key="2">
    <source>
        <dbReference type="SAM" id="Phobius"/>
    </source>
</evidence>
<sequence length="279" mass="28815">MTKRYDAFGREIDEDTLEGLGAGARRGTAPGEDRPTAGAAPPAAPVPAAPAPASRSASGSRWPGVLLRLGLLVVVLAVVGKGISAVVSTAGVADDVVDAFKKLDAISETRTSSSSSSTTTVHPDGRTTIDGRTVSRSRAPRGLERGSLLRPAGFRRVLARLRARGGRVLTLRVAPERVDATIVVGRRLRVVQVTWRGAVADLVATNVPSGLPALALSQVDGAAPARIATRAARSLGRGTSRVSYVALSGTGGQARWTLFFSDGVFFTGSADGRSVSRLG</sequence>
<feature type="region of interest" description="Disordered" evidence="1">
    <location>
        <begin position="16"/>
        <end position="58"/>
    </location>
</feature>
<evidence type="ECO:0000313" key="4">
    <source>
        <dbReference type="Proteomes" id="UP000005143"/>
    </source>
</evidence>
<dbReference type="EMBL" id="AGUD01000074">
    <property type="protein sequence ID" value="EHN11730.1"/>
    <property type="molecule type" value="Genomic_DNA"/>
</dbReference>
<comment type="caution">
    <text evidence="3">The sequence shown here is derived from an EMBL/GenBank/DDBJ whole genome shotgun (WGS) entry which is preliminary data.</text>
</comment>
<feature type="transmembrane region" description="Helical" evidence="2">
    <location>
        <begin position="65"/>
        <end position="87"/>
    </location>
</feature>
<keyword evidence="4" id="KW-1185">Reference proteome</keyword>
<keyword evidence="2" id="KW-1133">Transmembrane helix</keyword>
<dbReference type="Proteomes" id="UP000005143">
    <property type="component" value="Unassembled WGS sequence"/>
</dbReference>
<keyword evidence="2" id="KW-0812">Transmembrane</keyword>
<dbReference type="AlphaFoldDB" id="H0E3M8"/>
<organism evidence="3 4">
    <name type="scientific">Patulibacter medicamentivorans</name>
    <dbReference type="NCBI Taxonomy" id="1097667"/>
    <lineage>
        <taxon>Bacteria</taxon>
        <taxon>Bacillati</taxon>
        <taxon>Actinomycetota</taxon>
        <taxon>Thermoleophilia</taxon>
        <taxon>Solirubrobacterales</taxon>
        <taxon>Patulibacteraceae</taxon>
        <taxon>Patulibacter</taxon>
    </lineage>
</organism>
<proteinExistence type="predicted"/>
<evidence type="ECO:0000313" key="3">
    <source>
        <dbReference type="EMBL" id="EHN11730.1"/>
    </source>
</evidence>
<name>H0E3M8_9ACTN</name>